<keyword evidence="17" id="KW-0961">Cell wall biogenesis/degradation</keyword>
<evidence type="ECO:0000256" key="19">
    <source>
        <dbReference type="ARBA" id="ARBA00049902"/>
    </source>
</evidence>
<dbReference type="GO" id="GO:0046677">
    <property type="term" value="P:response to antibiotic"/>
    <property type="evidence" value="ECO:0007669"/>
    <property type="project" value="UniProtKB-KW"/>
</dbReference>
<dbReference type="GO" id="GO:0009002">
    <property type="term" value="F:serine-type D-Ala-D-Ala carboxypeptidase activity"/>
    <property type="evidence" value="ECO:0007669"/>
    <property type="project" value="UniProtKB-EC"/>
</dbReference>
<dbReference type="Proteomes" id="UP000015103">
    <property type="component" value="Unassembled WGS sequence"/>
</dbReference>
<evidence type="ECO:0000256" key="7">
    <source>
        <dbReference type="ARBA" id="ARBA00022676"/>
    </source>
</evidence>
<keyword evidence="7" id="KW-0328">Glycosyltransferase</keyword>
<evidence type="ECO:0000256" key="15">
    <source>
        <dbReference type="ARBA" id="ARBA00023251"/>
    </source>
</evidence>
<dbReference type="InterPro" id="IPR027417">
    <property type="entry name" value="P-loop_NTPase"/>
</dbReference>
<dbReference type="Gene3D" id="3.40.710.10">
    <property type="entry name" value="DD-peptidase/beta-lactamase superfamily"/>
    <property type="match status" value="1"/>
</dbReference>
<evidence type="ECO:0000313" key="22">
    <source>
        <dbReference type="EnsemblMetazoa" id="RPRC000717-PA"/>
    </source>
</evidence>
<feature type="domain" description="ABC transporter" evidence="21">
    <location>
        <begin position="412"/>
        <end position="640"/>
    </location>
</feature>
<evidence type="ECO:0000256" key="17">
    <source>
        <dbReference type="ARBA" id="ARBA00023316"/>
    </source>
</evidence>
<keyword evidence="13" id="KW-0573">Peptidoglycan synthesis</keyword>
<dbReference type="EnsemblMetazoa" id="RPRC000717-RA">
    <property type="protein sequence ID" value="RPRC000717-PA"/>
    <property type="gene ID" value="RPRC000717"/>
</dbReference>
<comment type="pathway">
    <text evidence="20">Glycan biosynthesis.</text>
</comment>
<keyword evidence="3" id="KW-1003">Cell membrane</keyword>
<dbReference type="EMBL" id="ACPB03035891">
    <property type="status" value="NOT_ANNOTATED_CDS"/>
    <property type="molecule type" value="Genomic_DNA"/>
</dbReference>
<dbReference type="GO" id="GO:0008360">
    <property type="term" value="P:regulation of cell shape"/>
    <property type="evidence" value="ECO:0007669"/>
    <property type="project" value="UniProtKB-KW"/>
</dbReference>
<evidence type="ECO:0000256" key="1">
    <source>
        <dbReference type="ARBA" id="ARBA00004533"/>
    </source>
</evidence>
<dbReference type="SUPFAM" id="SSF56601">
    <property type="entry name" value="beta-lactamase/transpeptidase-like"/>
    <property type="match status" value="1"/>
</dbReference>
<dbReference type="AlphaFoldDB" id="T1H9L4"/>
<dbReference type="InterPro" id="IPR003593">
    <property type="entry name" value="AAA+_ATPase"/>
</dbReference>
<name>T1H9L4_RHOPR</name>
<accession>T1H9L4</accession>
<evidence type="ECO:0000256" key="6">
    <source>
        <dbReference type="ARBA" id="ARBA00022670"/>
    </source>
</evidence>
<comment type="subcellular location">
    <subcellularLocation>
        <location evidence="1">Cell inner membrane</location>
    </subcellularLocation>
</comment>
<dbReference type="InterPro" id="IPR050396">
    <property type="entry name" value="Glycosyltr_51/Transpeptidase"/>
</dbReference>
<evidence type="ECO:0000256" key="9">
    <source>
        <dbReference type="ARBA" id="ARBA00022741"/>
    </source>
</evidence>
<evidence type="ECO:0000256" key="16">
    <source>
        <dbReference type="ARBA" id="ARBA00023268"/>
    </source>
</evidence>
<keyword evidence="12" id="KW-0133">Cell shape</keyword>
<comment type="catalytic activity">
    <reaction evidence="19">
        <text>[GlcNAc-(1-&gt;4)-Mur2Ac(oyl-L-Ala-gamma-D-Glu-L-Lys-D-Ala-D-Ala)](n)-di-trans,octa-cis-undecaprenyl diphosphate + beta-D-GlcNAc-(1-&gt;4)-Mur2Ac(oyl-L-Ala-gamma-D-Glu-L-Lys-D-Ala-D-Ala)-di-trans,octa-cis-undecaprenyl diphosphate = [GlcNAc-(1-&gt;4)-Mur2Ac(oyl-L-Ala-gamma-D-Glu-L-Lys-D-Ala-D-Ala)](n+1)-di-trans,octa-cis-undecaprenyl diphosphate + di-trans,octa-cis-undecaprenyl diphosphate + H(+)</text>
        <dbReference type="Rhea" id="RHEA:23708"/>
        <dbReference type="Rhea" id="RHEA-COMP:9602"/>
        <dbReference type="Rhea" id="RHEA-COMP:9603"/>
        <dbReference type="ChEBI" id="CHEBI:15378"/>
        <dbReference type="ChEBI" id="CHEBI:58405"/>
        <dbReference type="ChEBI" id="CHEBI:60033"/>
        <dbReference type="ChEBI" id="CHEBI:78435"/>
        <dbReference type="EC" id="2.4.99.28"/>
    </reaction>
</comment>
<dbReference type="VEuPathDB" id="VectorBase:RPRC000717"/>
<dbReference type="GO" id="GO:0005524">
    <property type="term" value="F:ATP binding"/>
    <property type="evidence" value="ECO:0007669"/>
    <property type="project" value="UniProtKB-KW"/>
</dbReference>
<evidence type="ECO:0000256" key="11">
    <source>
        <dbReference type="ARBA" id="ARBA00022840"/>
    </source>
</evidence>
<keyword evidence="23" id="KW-1185">Reference proteome</keyword>
<dbReference type="InterPro" id="IPR012338">
    <property type="entry name" value="Beta-lactam/transpept-like"/>
</dbReference>
<dbReference type="STRING" id="13249.T1H9L4"/>
<dbReference type="Pfam" id="PF00005">
    <property type="entry name" value="ABC_tran"/>
    <property type="match status" value="1"/>
</dbReference>
<dbReference type="CDD" id="cd03214">
    <property type="entry name" value="ABC_Iron-Siderophores_B12_Hemin"/>
    <property type="match status" value="1"/>
</dbReference>
<dbReference type="eggNOG" id="KOG0058">
    <property type="taxonomic scope" value="Eukaryota"/>
</dbReference>
<dbReference type="GO" id="GO:0008658">
    <property type="term" value="F:penicillin binding"/>
    <property type="evidence" value="ECO:0007669"/>
    <property type="project" value="InterPro"/>
</dbReference>
<reference evidence="22" key="1">
    <citation type="submission" date="2015-05" db="UniProtKB">
        <authorList>
            <consortium name="EnsemblMetazoa"/>
        </authorList>
    </citation>
    <scope>IDENTIFICATION</scope>
</reference>
<keyword evidence="15" id="KW-0046">Antibiotic resistance</keyword>
<dbReference type="InterPro" id="IPR001460">
    <property type="entry name" value="PCN-bd_Tpept"/>
</dbReference>
<evidence type="ECO:0000256" key="20">
    <source>
        <dbReference type="ARBA" id="ARBA00060592"/>
    </source>
</evidence>
<evidence type="ECO:0000256" key="3">
    <source>
        <dbReference type="ARBA" id="ARBA00022475"/>
    </source>
</evidence>
<keyword evidence="6" id="KW-0645">Protease</keyword>
<dbReference type="PROSITE" id="PS50893">
    <property type="entry name" value="ABC_TRANSPORTER_2"/>
    <property type="match status" value="1"/>
</dbReference>
<sequence>DAAEKAVEEGIPALRAARNVSDLESAMVVVDRFSGEIRAMVGGAQTKYAGFNRAMQARRPVGSLAKPPTYLTALSQPDTFRLNTWLADEPLLLKQPNGQVWQPNNYDRQFRGRVMLVDALANSLNVPTVNLGMTVGLEQISNTLQRLGIQKEVIQPVPAMLLGAISLTPMEVAQKYQTIASGGNRAPLSALRSVIAEDGSVLYQSFPQAERAVPAQAAYLTLYGMQQVVERGTSRSLAVKFPNYHLAAKTGTTNDLRDSWFAGVDGKEVAITWVGRDNNGPAKLTGANGALTLYRRYLENQTPLALMLTPPEGIATMTVDSGGQFICNGSAGRALPVWTENPQALCQSAQQQQQVPAQQNDSGVADWIKEMFVGWLYLTNSEQQQRVTTVMQNPDTSSHESVRADNGPDTTLRLDDVSFAVPSRTLLHSLSLTFPIGKVCGLIGHNGSGKSTLLKMQGRHQTPSSGVISVKDTPLPCWDSKSFARQVAYLPQQLPAAEGMTVRELVALGRYPWHGALWQYRSRKGGKRYRRRGAEAVRSPFGGERQRAWLAMTVAQDSRCLLLDEPTSALDIAHQVEVLALIQRMSSEQGVTVIAVLHDINMAARYCDYLVALRGGEMIAQGTPDAIMTPQVLEAVYGISMGILPHPGGGAPVSFVC</sequence>
<evidence type="ECO:0000256" key="13">
    <source>
        <dbReference type="ARBA" id="ARBA00022984"/>
    </source>
</evidence>
<keyword evidence="8" id="KW-0808">Transferase</keyword>
<keyword evidence="14" id="KW-0472">Membrane</keyword>
<dbReference type="SUPFAM" id="SSF52540">
    <property type="entry name" value="P-loop containing nucleoside triphosphate hydrolases"/>
    <property type="match status" value="1"/>
</dbReference>
<organism evidence="22 23">
    <name type="scientific">Rhodnius prolixus</name>
    <name type="common">Triatomid bug</name>
    <dbReference type="NCBI Taxonomy" id="13249"/>
    <lineage>
        <taxon>Eukaryota</taxon>
        <taxon>Metazoa</taxon>
        <taxon>Ecdysozoa</taxon>
        <taxon>Arthropoda</taxon>
        <taxon>Hexapoda</taxon>
        <taxon>Insecta</taxon>
        <taxon>Pterygota</taxon>
        <taxon>Neoptera</taxon>
        <taxon>Paraneoptera</taxon>
        <taxon>Hemiptera</taxon>
        <taxon>Heteroptera</taxon>
        <taxon>Panheteroptera</taxon>
        <taxon>Cimicomorpha</taxon>
        <taxon>Reduviidae</taxon>
        <taxon>Triatominae</taxon>
        <taxon>Rhodnius</taxon>
    </lineage>
</organism>
<dbReference type="GO" id="GO:0016887">
    <property type="term" value="F:ATP hydrolysis activity"/>
    <property type="evidence" value="ECO:0007669"/>
    <property type="project" value="InterPro"/>
</dbReference>
<keyword evidence="16" id="KW-0511">Multifunctional enzyme</keyword>
<evidence type="ECO:0000313" key="23">
    <source>
        <dbReference type="Proteomes" id="UP000015103"/>
    </source>
</evidence>
<dbReference type="GO" id="GO:0006508">
    <property type="term" value="P:proteolysis"/>
    <property type="evidence" value="ECO:0007669"/>
    <property type="project" value="UniProtKB-KW"/>
</dbReference>
<dbReference type="GO" id="GO:0008955">
    <property type="term" value="F:peptidoglycan glycosyltransferase activity"/>
    <property type="evidence" value="ECO:0007669"/>
    <property type="project" value="UniProtKB-EC"/>
</dbReference>
<keyword evidence="9" id="KW-0547">Nucleotide-binding</keyword>
<keyword evidence="11" id="KW-0067">ATP-binding</keyword>
<evidence type="ECO:0000256" key="18">
    <source>
        <dbReference type="ARBA" id="ARBA00034000"/>
    </source>
</evidence>
<evidence type="ECO:0000256" key="5">
    <source>
        <dbReference type="ARBA" id="ARBA00022645"/>
    </source>
</evidence>
<dbReference type="Pfam" id="PF00905">
    <property type="entry name" value="Transpeptidase"/>
    <property type="match status" value="1"/>
</dbReference>
<dbReference type="HOGENOM" id="CLU_417756_0_0_1"/>
<proteinExistence type="predicted"/>
<dbReference type="SMART" id="SM00382">
    <property type="entry name" value="AAA"/>
    <property type="match status" value="1"/>
</dbReference>
<evidence type="ECO:0000256" key="12">
    <source>
        <dbReference type="ARBA" id="ARBA00022960"/>
    </source>
</evidence>
<protein>
    <submittedName>
        <fullName evidence="22">ABC transporter domain-containing protein</fullName>
    </submittedName>
</protein>
<evidence type="ECO:0000256" key="14">
    <source>
        <dbReference type="ARBA" id="ARBA00023136"/>
    </source>
</evidence>
<comment type="catalytic activity">
    <reaction evidence="18">
        <text>Preferential cleavage: (Ac)2-L-Lys-D-Ala-|-D-Ala. Also transpeptidation of peptidyl-alanyl moieties that are N-acyl substituents of D-alanine.</text>
        <dbReference type="EC" id="3.4.16.4"/>
    </reaction>
</comment>
<dbReference type="Gene3D" id="3.40.50.300">
    <property type="entry name" value="P-loop containing nucleotide triphosphate hydrolases"/>
    <property type="match status" value="1"/>
</dbReference>
<comment type="pathway">
    <text evidence="2">Cell wall biogenesis; peptidoglycan biosynthesis.</text>
</comment>
<dbReference type="InParanoid" id="T1H9L4"/>
<dbReference type="PANTHER" id="PTHR32282">
    <property type="entry name" value="BINDING PROTEIN TRANSPEPTIDASE, PUTATIVE-RELATED"/>
    <property type="match status" value="1"/>
</dbReference>
<dbReference type="GO" id="GO:0071555">
    <property type="term" value="P:cell wall organization"/>
    <property type="evidence" value="ECO:0007669"/>
    <property type="project" value="UniProtKB-KW"/>
</dbReference>
<keyword evidence="10" id="KW-0378">Hydrolase</keyword>
<evidence type="ECO:0000256" key="4">
    <source>
        <dbReference type="ARBA" id="ARBA00022519"/>
    </source>
</evidence>
<dbReference type="FunFam" id="3.40.710.10:FF:000006">
    <property type="entry name" value="Penicillin-binding protein 1B"/>
    <property type="match status" value="1"/>
</dbReference>
<dbReference type="GO" id="GO:0005886">
    <property type="term" value="C:plasma membrane"/>
    <property type="evidence" value="ECO:0007669"/>
    <property type="project" value="UniProtKB-SubCell"/>
</dbReference>
<evidence type="ECO:0000256" key="8">
    <source>
        <dbReference type="ARBA" id="ARBA00022679"/>
    </source>
</evidence>
<evidence type="ECO:0000259" key="21">
    <source>
        <dbReference type="PROSITE" id="PS50893"/>
    </source>
</evidence>
<dbReference type="InterPro" id="IPR003439">
    <property type="entry name" value="ABC_transporter-like_ATP-bd"/>
</dbReference>
<evidence type="ECO:0000256" key="2">
    <source>
        <dbReference type="ARBA" id="ARBA00004752"/>
    </source>
</evidence>
<keyword evidence="5" id="KW-0121">Carboxypeptidase</keyword>
<evidence type="ECO:0000256" key="10">
    <source>
        <dbReference type="ARBA" id="ARBA00022801"/>
    </source>
</evidence>
<keyword evidence="4" id="KW-0997">Cell inner membrane</keyword>
<dbReference type="PANTHER" id="PTHR32282:SF11">
    <property type="entry name" value="PENICILLIN-BINDING PROTEIN 1B"/>
    <property type="match status" value="1"/>
</dbReference>